<dbReference type="EMBL" id="MUYT01000008">
    <property type="protein sequence ID" value="OOS20370.1"/>
    <property type="molecule type" value="Genomic_DNA"/>
</dbReference>
<dbReference type="CDD" id="cd00093">
    <property type="entry name" value="HTH_XRE"/>
    <property type="match status" value="1"/>
</dbReference>
<dbReference type="PROSITE" id="PS50943">
    <property type="entry name" value="HTH_CROC1"/>
    <property type="match status" value="1"/>
</dbReference>
<reference evidence="5 6" key="1">
    <citation type="submission" date="2017-02" db="EMBL/GenBank/DDBJ databases">
        <title>Draft genome sequence of Moraxella lincolnii CCUG 9405T type strain.</title>
        <authorList>
            <person name="Salva-Serra F."/>
            <person name="Engstrom-Jakobsson H."/>
            <person name="Thorell K."/>
            <person name="Jaen-Luchoro D."/>
            <person name="Gonzales-Siles L."/>
            <person name="Karlsson R."/>
            <person name="Yazdan S."/>
            <person name="Boulund F."/>
            <person name="Johnning A."/>
            <person name="Engstrand L."/>
            <person name="Kristiansson E."/>
            <person name="Moore E."/>
        </authorList>
    </citation>
    <scope>NUCLEOTIDE SEQUENCE [LARGE SCALE GENOMIC DNA]</scope>
    <source>
        <strain evidence="5 6">CCUG 9405</strain>
    </source>
</reference>
<name>A0A1T0CDF0_9GAMM</name>
<dbReference type="SUPFAM" id="SSF47413">
    <property type="entry name" value="lambda repressor-like DNA-binding domains"/>
    <property type="match status" value="1"/>
</dbReference>
<keyword evidence="6" id="KW-1185">Reference proteome</keyword>
<evidence type="ECO:0000313" key="6">
    <source>
        <dbReference type="Proteomes" id="UP000191094"/>
    </source>
</evidence>
<keyword evidence="2" id="KW-0238">DNA-binding</keyword>
<dbReference type="GO" id="GO:0003677">
    <property type="term" value="F:DNA binding"/>
    <property type="evidence" value="ECO:0007669"/>
    <property type="project" value="UniProtKB-KW"/>
</dbReference>
<dbReference type="SMART" id="SM00530">
    <property type="entry name" value="HTH_XRE"/>
    <property type="match status" value="1"/>
</dbReference>
<dbReference type="OrthoDB" id="9799384at2"/>
<sequence length="93" mass="10479">MDKEDFDLLFASAQEALSIAKGDKKPSRVFVVEVPDVKEIRDKTGLSQIDFAKRLCISPRTLQNWEQGRTNPTGPAQTLLRLLDKQPQLLELA</sequence>
<dbReference type="Pfam" id="PF01381">
    <property type="entry name" value="HTH_3"/>
    <property type="match status" value="1"/>
</dbReference>
<protein>
    <submittedName>
        <fullName evidence="5">Transcriptional regulator</fullName>
    </submittedName>
</protein>
<keyword evidence="3" id="KW-0804">Transcription</keyword>
<dbReference type="InterPro" id="IPR001387">
    <property type="entry name" value="Cro/C1-type_HTH"/>
</dbReference>
<dbReference type="STRING" id="90241.B0682_07040"/>
<dbReference type="PANTHER" id="PTHR36511">
    <property type="entry name" value="MERR FAMILY BACTERIAL REGULATORY PROTEIN"/>
    <property type="match status" value="1"/>
</dbReference>
<gene>
    <name evidence="5" type="ORF">B0682_07040</name>
</gene>
<dbReference type="PANTHER" id="PTHR36511:SF4">
    <property type="entry name" value="ANTITOXIN MQSA"/>
    <property type="match status" value="1"/>
</dbReference>
<evidence type="ECO:0000256" key="3">
    <source>
        <dbReference type="ARBA" id="ARBA00023163"/>
    </source>
</evidence>
<organism evidence="5 6">
    <name type="scientific">Lwoffella lincolnii</name>
    <dbReference type="NCBI Taxonomy" id="90241"/>
    <lineage>
        <taxon>Bacteria</taxon>
        <taxon>Pseudomonadati</taxon>
        <taxon>Pseudomonadota</taxon>
        <taxon>Gammaproteobacteria</taxon>
        <taxon>Moraxellales</taxon>
        <taxon>Moraxellaceae</taxon>
        <taxon>Lwoffella</taxon>
    </lineage>
</organism>
<evidence type="ECO:0000313" key="5">
    <source>
        <dbReference type="EMBL" id="OOS20370.1"/>
    </source>
</evidence>
<dbReference type="Gene3D" id="1.10.260.40">
    <property type="entry name" value="lambda repressor-like DNA-binding domains"/>
    <property type="match status" value="1"/>
</dbReference>
<dbReference type="AlphaFoldDB" id="A0A1T0CDF0"/>
<accession>A0A1T0CDF0</accession>
<comment type="caution">
    <text evidence="5">The sequence shown here is derived from an EMBL/GenBank/DDBJ whole genome shotgun (WGS) entry which is preliminary data.</text>
</comment>
<dbReference type="InterPro" id="IPR010982">
    <property type="entry name" value="Lambda_DNA-bd_dom_sf"/>
</dbReference>
<dbReference type="RefSeq" id="WP_078307755.1">
    <property type="nucleotide sequence ID" value="NZ_CP147511.1"/>
</dbReference>
<proteinExistence type="predicted"/>
<keyword evidence="1" id="KW-0805">Transcription regulation</keyword>
<evidence type="ECO:0000256" key="2">
    <source>
        <dbReference type="ARBA" id="ARBA00023125"/>
    </source>
</evidence>
<evidence type="ECO:0000259" key="4">
    <source>
        <dbReference type="PROSITE" id="PS50943"/>
    </source>
</evidence>
<feature type="domain" description="HTH cro/C1-type" evidence="4">
    <location>
        <begin position="37"/>
        <end position="90"/>
    </location>
</feature>
<dbReference type="Proteomes" id="UP000191094">
    <property type="component" value="Unassembled WGS sequence"/>
</dbReference>
<dbReference type="InterPro" id="IPR052359">
    <property type="entry name" value="HTH-type_reg/antitoxin"/>
</dbReference>
<evidence type="ECO:0000256" key="1">
    <source>
        <dbReference type="ARBA" id="ARBA00023015"/>
    </source>
</evidence>
<dbReference type="InterPro" id="IPR047761">
    <property type="entry name" value="NadS-like"/>
</dbReference>
<dbReference type="NCBIfam" id="NF041265">
    <property type="entry name" value="NadS"/>
    <property type="match status" value="1"/>
</dbReference>